<organism evidence="1 2">
    <name type="scientific">Trichinella britovi</name>
    <name type="common">Parasitic roundworm</name>
    <dbReference type="NCBI Taxonomy" id="45882"/>
    <lineage>
        <taxon>Eukaryota</taxon>
        <taxon>Metazoa</taxon>
        <taxon>Ecdysozoa</taxon>
        <taxon>Nematoda</taxon>
        <taxon>Enoplea</taxon>
        <taxon>Dorylaimia</taxon>
        <taxon>Trichinellida</taxon>
        <taxon>Trichinellidae</taxon>
        <taxon>Trichinella</taxon>
    </lineage>
</organism>
<sequence>MEFQGFQGSYGFLRIVNSGKLQSICWGTLWCKHYSAPDRELQRGSAFPCLIGLDETAFPFSYEKLLTYGAISFSEGAIEIRPPHARRES</sequence>
<proteinExistence type="predicted"/>
<protein>
    <submittedName>
        <fullName evidence="1">Uncharacterized protein</fullName>
    </submittedName>
</protein>
<comment type="caution">
    <text evidence="1">The sequence shown here is derived from an EMBL/GenBank/DDBJ whole genome shotgun (WGS) entry which is preliminary data.</text>
</comment>
<keyword evidence="2" id="KW-1185">Reference proteome</keyword>
<reference evidence="1 2" key="1">
    <citation type="submission" date="2015-01" db="EMBL/GenBank/DDBJ databases">
        <title>Evolution of Trichinella species and genotypes.</title>
        <authorList>
            <person name="Korhonen P.K."/>
            <person name="Edoardo P."/>
            <person name="Giuseppe L.R."/>
            <person name="Gasser R.B."/>
        </authorList>
    </citation>
    <scope>NUCLEOTIDE SEQUENCE [LARGE SCALE GENOMIC DNA]</scope>
    <source>
        <strain evidence="1">ISS120</strain>
    </source>
</reference>
<evidence type="ECO:0000313" key="1">
    <source>
        <dbReference type="EMBL" id="KRY44041.1"/>
    </source>
</evidence>
<dbReference type="EMBL" id="JYDI01000759">
    <property type="protein sequence ID" value="KRY44041.1"/>
    <property type="molecule type" value="Genomic_DNA"/>
</dbReference>
<gene>
    <name evidence="1" type="ORF">T03_2627</name>
</gene>
<dbReference type="AlphaFoldDB" id="A0A0V1C408"/>
<accession>A0A0V1C408</accession>
<dbReference type="Proteomes" id="UP000054653">
    <property type="component" value="Unassembled WGS sequence"/>
</dbReference>
<name>A0A0V1C408_TRIBR</name>
<evidence type="ECO:0000313" key="2">
    <source>
        <dbReference type="Proteomes" id="UP000054653"/>
    </source>
</evidence>